<evidence type="ECO:0000256" key="1">
    <source>
        <dbReference type="SAM" id="MobiDB-lite"/>
    </source>
</evidence>
<evidence type="ECO:0000313" key="3">
    <source>
        <dbReference type="Proteomes" id="UP000224634"/>
    </source>
</evidence>
<sequence>MSCLDPVKQKLRKYVSHPSLKRTMSEQKPDLPVPDAATRARPGFYVDRRHGCDRLPLDSPLTTLQGYGFTRGERIRWLQDVKEAKLLCPVQDDNIDAAIAYHRQFDPNTNYPDTLAWFQYGRLVSNGWEGVNPEFAKWTEGAISLLSIFEVESIVPSTPLPKVPVDYS</sequence>
<dbReference type="AlphaFoldDB" id="A0A2B7WJR7"/>
<gene>
    <name evidence="2" type="ORF">AJ80_09783</name>
</gene>
<dbReference type="Proteomes" id="UP000224634">
    <property type="component" value="Unassembled WGS sequence"/>
</dbReference>
<dbReference type="EMBL" id="PDNA01000345">
    <property type="protein sequence ID" value="PGG96779.1"/>
    <property type="molecule type" value="Genomic_DNA"/>
</dbReference>
<dbReference type="OrthoDB" id="10538710at2759"/>
<evidence type="ECO:0000313" key="2">
    <source>
        <dbReference type="EMBL" id="PGG96779.1"/>
    </source>
</evidence>
<protein>
    <submittedName>
        <fullName evidence="2">Uncharacterized protein</fullName>
    </submittedName>
</protein>
<organism evidence="2 3">
    <name type="scientific">Polytolypa hystricis (strain UAMH7299)</name>
    <dbReference type="NCBI Taxonomy" id="1447883"/>
    <lineage>
        <taxon>Eukaryota</taxon>
        <taxon>Fungi</taxon>
        <taxon>Dikarya</taxon>
        <taxon>Ascomycota</taxon>
        <taxon>Pezizomycotina</taxon>
        <taxon>Eurotiomycetes</taxon>
        <taxon>Eurotiomycetidae</taxon>
        <taxon>Onygenales</taxon>
        <taxon>Onygenales incertae sedis</taxon>
        <taxon>Polytolypa</taxon>
    </lineage>
</organism>
<name>A0A2B7WJR7_POLH7</name>
<keyword evidence="3" id="KW-1185">Reference proteome</keyword>
<proteinExistence type="predicted"/>
<comment type="caution">
    <text evidence="2">The sequence shown here is derived from an EMBL/GenBank/DDBJ whole genome shotgun (WGS) entry which is preliminary data.</text>
</comment>
<feature type="region of interest" description="Disordered" evidence="1">
    <location>
        <begin position="16"/>
        <end position="36"/>
    </location>
</feature>
<accession>A0A2B7WJR7</accession>
<reference evidence="2 3" key="1">
    <citation type="submission" date="2017-10" db="EMBL/GenBank/DDBJ databases">
        <title>Comparative genomics in systemic dimorphic fungi from Ajellomycetaceae.</title>
        <authorList>
            <person name="Munoz J.F."/>
            <person name="Mcewen J.G."/>
            <person name="Clay O.K."/>
            <person name="Cuomo C.A."/>
        </authorList>
    </citation>
    <scope>NUCLEOTIDE SEQUENCE [LARGE SCALE GENOMIC DNA]</scope>
    <source>
        <strain evidence="2 3">UAMH7299</strain>
    </source>
</reference>